<evidence type="ECO:0000313" key="4">
    <source>
        <dbReference type="Proteomes" id="UP000306825"/>
    </source>
</evidence>
<evidence type="ECO:0000256" key="2">
    <source>
        <dbReference type="SAM" id="SignalP"/>
    </source>
</evidence>
<evidence type="ECO:0000256" key="1">
    <source>
        <dbReference type="SAM" id="Phobius"/>
    </source>
</evidence>
<keyword evidence="1" id="KW-1133">Transmembrane helix</keyword>
<keyword evidence="1" id="KW-0812">Transmembrane</keyword>
<feature type="transmembrane region" description="Helical" evidence="1">
    <location>
        <begin position="34"/>
        <end position="54"/>
    </location>
</feature>
<sequence length="70" mass="8179">MKKIILLLTLFFANFLFAAEKLMPNGMAPEVHKINTTWGVILFFMWPILIIISYKFIEFTLKKSGLEKDL</sequence>
<keyword evidence="1" id="KW-0472">Membrane</keyword>
<keyword evidence="4" id="KW-1185">Reference proteome</keyword>
<protein>
    <submittedName>
        <fullName evidence="3">Uncharacterized protein</fullName>
    </submittedName>
</protein>
<dbReference type="RefSeq" id="WP_138322726.1">
    <property type="nucleotide sequence ID" value="NZ_CP040463.1"/>
</dbReference>
<gene>
    <name evidence="3" type="ORF">FE773_00530</name>
</gene>
<reference evidence="3 4" key="1">
    <citation type="submission" date="2019-05" db="EMBL/GenBank/DDBJ databases">
        <title>A comparative analysis of the Nautiliaceae.</title>
        <authorList>
            <person name="Grosche A."/>
            <person name="Smedile F."/>
            <person name="Vetriani C."/>
        </authorList>
    </citation>
    <scope>NUCLEOTIDE SEQUENCE [LARGE SCALE GENOMIC DNA]</scope>
    <source>
        <strain evidence="3 4">TB-2</strain>
    </source>
</reference>
<dbReference type="EMBL" id="CP040463">
    <property type="protein sequence ID" value="QCT93727.1"/>
    <property type="molecule type" value="Genomic_DNA"/>
</dbReference>
<keyword evidence="2" id="KW-0732">Signal</keyword>
<accession>A0ABX5V8M5</accession>
<evidence type="ECO:0000313" key="3">
    <source>
        <dbReference type="EMBL" id="QCT93727.1"/>
    </source>
</evidence>
<name>A0ABX5V8M5_9BACT</name>
<organism evidence="3 4">
    <name type="scientific">Caminibacter mediatlanticus TB-2</name>
    <dbReference type="NCBI Taxonomy" id="391592"/>
    <lineage>
        <taxon>Bacteria</taxon>
        <taxon>Pseudomonadati</taxon>
        <taxon>Campylobacterota</taxon>
        <taxon>Epsilonproteobacteria</taxon>
        <taxon>Nautiliales</taxon>
        <taxon>Nautiliaceae</taxon>
        <taxon>Caminibacter</taxon>
    </lineage>
</organism>
<proteinExistence type="predicted"/>
<feature type="signal peptide" evidence="2">
    <location>
        <begin position="1"/>
        <end position="18"/>
    </location>
</feature>
<feature type="chain" id="PRO_5045501441" evidence="2">
    <location>
        <begin position="19"/>
        <end position="70"/>
    </location>
</feature>
<dbReference type="Proteomes" id="UP000306825">
    <property type="component" value="Chromosome"/>
</dbReference>